<comment type="caution">
    <text evidence="3">The sequence shown here is derived from an EMBL/GenBank/DDBJ whole genome shotgun (WGS) entry which is preliminary data.</text>
</comment>
<keyword evidence="4" id="KW-1185">Reference proteome</keyword>
<organism evidence="3 4">
    <name type="scientific">Camelimonas lactis</name>
    <dbReference type="NCBI Taxonomy" id="659006"/>
    <lineage>
        <taxon>Bacteria</taxon>
        <taxon>Pseudomonadati</taxon>
        <taxon>Pseudomonadota</taxon>
        <taxon>Alphaproteobacteria</taxon>
        <taxon>Hyphomicrobiales</taxon>
        <taxon>Chelatococcaceae</taxon>
        <taxon>Camelimonas</taxon>
    </lineage>
</organism>
<accession>A0A4R2GY75</accession>
<dbReference type="RefSeq" id="WP_207906305.1">
    <property type="nucleotide sequence ID" value="NZ_JBHUNN010000002.1"/>
</dbReference>
<dbReference type="Gene3D" id="3.40.50.1820">
    <property type="entry name" value="alpha/beta hydrolase"/>
    <property type="match status" value="1"/>
</dbReference>
<feature type="domain" description="AB hydrolase-1" evidence="2">
    <location>
        <begin position="80"/>
        <end position="327"/>
    </location>
</feature>
<dbReference type="GO" id="GO:0016020">
    <property type="term" value="C:membrane"/>
    <property type="evidence" value="ECO:0007669"/>
    <property type="project" value="TreeGrafter"/>
</dbReference>
<dbReference type="PANTHER" id="PTHR43798:SF33">
    <property type="entry name" value="HYDROLASE, PUTATIVE (AFU_ORTHOLOGUE AFUA_2G14860)-RELATED"/>
    <property type="match status" value="1"/>
</dbReference>
<evidence type="ECO:0000259" key="2">
    <source>
        <dbReference type="Pfam" id="PF12697"/>
    </source>
</evidence>
<dbReference type="AlphaFoldDB" id="A0A4R2GY75"/>
<proteinExistence type="predicted"/>
<dbReference type="InterPro" id="IPR050266">
    <property type="entry name" value="AB_hydrolase_sf"/>
</dbReference>
<dbReference type="InterPro" id="IPR000073">
    <property type="entry name" value="AB_hydrolase_1"/>
</dbReference>
<dbReference type="SUPFAM" id="SSF53474">
    <property type="entry name" value="alpha/beta-Hydrolases"/>
    <property type="match status" value="1"/>
</dbReference>
<dbReference type="Pfam" id="PF12697">
    <property type="entry name" value="Abhydrolase_6"/>
    <property type="match status" value="1"/>
</dbReference>
<reference evidence="3 4" key="1">
    <citation type="submission" date="2019-03" db="EMBL/GenBank/DDBJ databases">
        <title>Genomic Encyclopedia of Type Strains, Phase IV (KMG-IV): sequencing the most valuable type-strain genomes for metagenomic binning, comparative biology and taxonomic classification.</title>
        <authorList>
            <person name="Goeker M."/>
        </authorList>
    </citation>
    <scope>NUCLEOTIDE SEQUENCE [LARGE SCALE GENOMIC DNA]</scope>
    <source>
        <strain evidence="3 4">DSM 22958</strain>
    </source>
</reference>
<gene>
    <name evidence="3" type="ORF">EV666_101257</name>
</gene>
<dbReference type="PANTHER" id="PTHR43798">
    <property type="entry name" value="MONOACYLGLYCEROL LIPASE"/>
    <property type="match status" value="1"/>
</dbReference>
<feature type="region of interest" description="Disordered" evidence="1">
    <location>
        <begin position="179"/>
        <end position="203"/>
    </location>
</feature>
<dbReference type="Proteomes" id="UP000294881">
    <property type="component" value="Unassembled WGS sequence"/>
</dbReference>
<dbReference type="InterPro" id="IPR029058">
    <property type="entry name" value="AB_hydrolase_fold"/>
</dbReference>
<sequence>MIRYSGRTILEQPAQSTADAAGVTEAAAPPSLLAPFHGAPPPAPAWFDDAIGQAPARDFVEVRGARVEMLTWGARGKPGLLFLHGNGAHADWWSFIAPFFAADYRVAAMSWTGMGNSDHRAQYDLDIFVEEIMAVAHAAGLFDAGKPVFVGHSFGGLPLTACASRHGREIAAAITVDSPVMSPERRRERRSRRGPLKTPQPNRIYPTWQEAMNRFRFQPVQPCDNLYIADFIARGSLKQVAATANTPAGFTWKFDPFMWKGYHDGAPHIDMSTAQCPVAMIFGEKSIFLTEKVIDYALEVAPPGSPCVMIPEAHHHIMVDQPLAFVSALRGLLGGWPR</sequence>
<dbReference type="EMBL" id="SLWL01000001">
    <property type="protein sequence ID" value="TCO16007.1"/>
    <property type="molecule type" value="Genomic_DNA"/>
</dbReference>
<evidence type="ECO:0000313" key="3">
    <source>
        <dbReference type="EMBL" id="TCO16007.1"/>
    </source>
</evidence>
<evidence type="ECO:0000313" key="4">
    <source>
        <dbReference type="Proteomes" id="UP000294881"/>
    </source>
</evidence>
<protein>
    <submittedName>
        <fullName evidence="3">Pimeloyl-ACP methyl ester carboxylesterase</fullName>
    </submittedName>
</protein>
<name>A0A4R2GY75_9HYPH</name>
<evidence type="ECO:0000256" key="1">
    <source>
        <dbReference type="SAM" id="MobiDB-lite"/>
    </source>
</evidence>